<accession>A0A9P7J6F4</accession>
<evidence type="ECO:0000256" key="2">
    <source>
        <dbReference type="ARBA" id="ARBA00022771"/>
    </source>
</evidence>
<evidence type="ECO:0000313" key="7">
    <source>
        <dbReference type="Proteomes" id="UP000719766"/>
    </source>
</evidence>
<organism evidence="6 7">
    <name type="scientific">Suillus plorans</name>
    <dbReference type="NCBI Taxonomy" id="116603"/>
    <lineage>
        <taxon>Eukaryota</taxon>
        <taxon>Fungi</taxon>
        <taxon>Dikarya</taxon>
        <taxon>Basidiomycota</taxon>
        <taxon>Agaricomycotina</taxon>
        <taxon>Agaricomycetes</taxon>
        <taxon>Agaricomycetidae</taxon>
        <taxon>Boletales</taxon>
        <taxon>Suillineae</taxon>
        <taxon>Suillaceae</taxon>
        <taxon>Suillus</taxon>
    </lineage>
</organism>
<dbReference type="OrthoDB" id="5231159at2759"/>
<keyword evidence="7" id="KW-1185">Reference proteome</keyword>
<evidence type="ECO:0000313" key="6">
    <source>
        <dbReference type="EMBL" id="KAG1804915.1"/>
    </source>
</evidence>
<dbReference type="AlphaFoldDB" id="A0A9P7J6F4"/>
<proteinExistence type="predicted"/>
<name>A0A9P7J6F4_9AGAM</name>
<reference evidence="6" key="1">
    <citation type="journal article" date="2020" name="New Phytol.">
        <title>Comparative genomics reveals dynamic genome evolution in host specialist ectomycorrhizal fungi.</title>
        <authorList>
            <person name="Lofgren L.A."/>
            <person name="Nguyen N.H."/>
            <person name="Vilgalys R."/>
            <person name="Ruytinx J."/>
            <person name="Liao H.L."/>
            <person name="Branco S."/>
            <person name="Kuo A."/>
            <person name="LaButti K."/>
            <person name="Lipzen A."/>
            <person name="Andreopoulos W."/>
            <person name="Pangilinan J."/>
            <person name="Riley R."/>
            <person name="Hundley H."/>
            <person name="Na H."/>
            <person name="Barry K."/>
            <person name="Grigoriev I.V."/>
            <person name="Stajich J.E."/>
            <person name="Kennedy P.G."/>
        </authorList>
    </citation>
    <scope>NUCLEOTIDE SEQUENCE</scope>
    <source>
        <strain evidence="6">S12</strain>
    </source>
</reference>
<keyword evidence="1" id="KW-0479">Metal-binding</keyword>
<dbReference type="RefSeq" id="XP_041166530.1">
    <property type="nucleotide sequence ID" value="XM_041297070.1"/>
</dbReference>
<dbReference type="EMBL" id="JABBWE010000003">
    <property type="protein sequence ID" value="KAG1804915.1"/>
    <property type="molecule type" value="Genomic_DNA"/>
</dbReference>
<dbReference type="SUPFAM" id="SSF144232">
    <property type="entry name" value="HIT/MYND zinc finger-like"/>
    <property type="match status" value="1"/>
</dbReference>
<dbReference type="InterPro" id="IPR002893">
    <property type="entry name" value="Znf_MYND"/>
</dbReference>
<dbReference type="Proteomes" id="UP000719766">
    <property type="component" value="Unassembled WGS sequence"/>
</dbReference>
<dbReference type="GeneID" id="64590834"/>
<feature type="domain" description="MYND-type" evidence="5">
    <location>
        <begin position="268"/>
        <end position="317"/>
    </location>
</feature>
<evidence type="ECO:0000256" key="1">
    <source>
        <dbReference type="ARBA" id="ARBA00022723"/>
    </source>
</evidence>
<protein>
    <recommendedName>
        <fullName evidence="5">MYND-type domain-containing protein</fullName>
    </recommendedName>
</protein>
<gene>
    <name evidence="6" type="ORF">HD556DRAFT_1226217</name>
</gene>
<dbReference type="GO" id="GO:0008270">
    <property type="term" value="F:zinc ion binding"/>
    <property type="evidence" value="ECO:0007669"/>
    <property type="project" value="UniProtKB-KW"/>
</dbReference>
<keyword evidence="3" id="KW-0862">Zinc</keyword>
<evidence type="ECO:0000256" key="3">
    <source>
        <dbReference type="ARBA" id="ARBA00022833"/>
    </source>
</evidence>
<evidence type="ECO:0000256" key="4">
    <source>
        <dbReference type="PROSITE-ProRule" id="PRU00134"/>
    </source>
</evidence>
<keyword evidence="2 4" id="KW-0863">Zinc-finger</keyword>
<dbReference type="PROSITE" id="PS50865">
    <property type="entry name" value="ZF_MYND_2"/>
    <property type="match status" value="1"/>
</dbReference>
<evidence type="ECO:0000259" key="5">
    <source>
        <dbReference type="PROSITE" id="PS50865"/>
    </source>
</evidence>
<sequence>MVSTTEDQAVKFPPLLSKKFNITNIKQDILKWDKDWEAAIASLTAADVLKEISYLLDDSFLTPDDLKSLHLDLRNIQEGAARSLRKILHGGRFNTIWLLLGASAQRRHILQGLEKASEAPSTLLGQDNRALCPDVTVSNFLSEGGKGFIGFLTRFLEVFDSSDPTFLPNSWWEQASDLPNSWWKQTSNDASRQRPEGTKMVFEVATIYRNKFIGFFLLASLESILHDIIHRSVGMKDVLNVVENTGAHFAHSLAQAKTTLRDKPLVRCENCTKTPEDIGEGVRFMVCSICKTKLKFQVHYCSQSCQKEDWPVHKKACGKKEVSKGLSGTKDDDLWQFSGGQMGPIADMMRNLPTNRDGTVDIANVGVGPCKGRRSPAAERQAKMLEADKNADYFLFTASDVPVRFVIDDPGAKMVFRINRRMIMTQTADSGLEPMAEYMLKHMSGFPGLSRDIILKQLCAEYGNNTTRKVVEWERKSRERGVSTGTVIGSLSKDFMKVFGHTFSTKWYGFLFSFTGFY</sequence>
<comment type="caution">
    <text evidence="6">The sequence shown here is derived from an EMBL/GenBank/DDBJ whole genome shotgun (WGS) entry which is preliminary data.</text>
</comment>
<dbReference type="Pfam" id="PF01753">
    <property type="entry name" value="zf-MYND"/>
    <property type="match status" value="1"/>
</dbReference>
<dbReference type="Gene3D" id="6.10.140.2220">
    <property type="match status" value="1"/>
</dbReference>